<proteinExistence type="predicted"/>
<evidence type="ECO:0000313" key="1">
    <source>
        <dbReference type="EMBL" id="KTB61951.1"/>
    </source>
</evidence>
<organism evidence="1 2">
    <name type="scientific">Pseudomonas fluorescens ICMP 11288</name>
    <dbReference type="NCBI Taxonomy" id="1198309"/>
    <lineage>
        <taxon>Bacteria</taxon>
        <taxon>Pseudomonadati</taxon>
        <taxon>Pseudomonadota</taxon>
        <taxon>Gammaproteobacteria</taxon>
        <taxon>Pseudomonadales</taxon>
        <taxon>Pseudomonadaceae</taxon>
        <taxon>Pseudomonas</taxon>
    </lineage>
</organism>
<dbReference type="Proteomes" id="UP000054197">
    <property type="component" value="Unassembled WGS sequence"/>
</dbReference>
<reference evidence="1 2" key="1">
    <citation type="submission" date="2015-09" db="EMBL/GenBank/DDBJ databases">
        <title>Genome sequence of ICMP 11288.</title>
        <authorList>
            <person name="Visnovsky S."/>
            <person name="Lu A."/>
            <person name="Panda P."/>
            <person name="Pitman A."/>
        </authorList>
    </citation>
    <scope>NUCLEOTIDE SEQUENCE [LARGE SCALE GENOMIC DNA]</scope>
    <source>
        <strain evidence="1 2">ICMP 11288</strain>
    </source>
</reference>
<evidence type="ECO:0000313" key="2">
    <source>
        <dbReference type="Proteomes" id="UP000054197"/>
    </source>
</evidence>
<name>A0A0W0HMB7_PSEFL</name>
<gene>
    <name evidence="1" type="ORF">AO063_24430</name>
</gene>
<accession>A0A0W0HMB7</accession>
<dbReference type="RefSeq" id="WP_058421226.1">
    <property type="nucleotide sequence ID" value="NZ_LKEF01000031.1"/>
</dbReference>
<dbReference type="EMBL" id="LKEF01000031">
    <property type="protein sequence ID" value="KTB61951.1"/>
    <property type="molecule type" value="Genomic_DNA"/>
</dbReference>
<protein>
    <submittedName>
        <fullName evidence="1">Uncharacterized protein</fullName>
    </submittedName>
</protein>
<comment type="caution">
    <text evidence="1">The sequence shown here is derived from an EMBL/GenBank/DDBJ whole genome shotgun (WGS) entry which is preliminary data.</text>
</comment>
<dbReference type="AlphaFoldDB" id="A0A0W0HMB7"/>
<sequence>MIGKKVTLKAGPVIPDIPKPNLFGLDPAGYIPRADVDKSLRGEATSGPGSDTGDWLSVYVRNILNDLPDAWTLVYQAQITINAGGDKVPFTIPVVASTGKQAHGPWEVCFEFAFNNPADPTIPGSVDRPGPVAQRSPNSTFNVDLYPPYGNGTTFVRPPAPIYTGTLDPSNVISLAQLAQANLTFSIPDNLSTGYGAWHSKDVLTILANFGNPVTTKEVAQTNPARLMTQTANTVTVLAAEITESGPLTITYQITDEHGNPSLVSFPSVTFNIALDPVPENLLPIIMQQAPDATDNLINIEDLKIGPTGLIPNYTNIDTTKDEFSVLYNKGVWSQWFRVVSAPITLDQRFLRPLAIADYGVTKGDKDTVIEYRIRKNGDIFPGPVTPFKVNLSVEGPSNPGDPGTVNTRLIPAEFYGTPMVPAEKNKLEFKHAGKPVIVRIEIWQTTDPTELPGPGKFVIVRDKNGVLIGPAHELNNGEVSGGYTTFEIKWDDFAKFGNTIVDFDYVVSPTATPTSTTNLNPARPTSVEFSGAITTPLPAAQFVGATTGQYGVWNCASFAAQPPKNFEGKVFVPGNPKMLGALRLAIRLSRPRSGPPFLFDKTETYEVTVNQSIRDNGYTFPIPYKGFFELVQTGRGQVVYTVPLDDGTEGRGTAEMDVRSTLFYTLCDNVTPITVP</sequence>